<dbReference type="AlphaFoldDB" id="A0A7V4TXJ5"/>
<keyword evidence="1" id="KW-0732">Signal</keyword>
<evidence type="ECO:0000313" key="2">
    <source>
        <dbReference type="EMBL" id="HGY54281.1"/>
    </source>
</evidence>
<feature type="signal peptide" evidence="1">
    <location>
        <begin position="1"/>
        <end position="22"/>
    </location>
</feature>
<name>A0A7V4TXJ5_CALAY</name>
<sequence>MKKRLHILIGLLFLLFSCTENPFFTDTIDTPNRISVEGKVALNDDANPAGVFVWLERFNLSTFTDSSGYFKLKLPDPHLQPGEGLNGVYSIYFYLANFKVKTASLLLLNGQIEYGKGDVNENGRIKNTIVLQKILDIATEIIPAKVQDDNKDPLDIVITLNNQIDSVHVATYKHITGQTSCIIIKPEDKPIESAILLQGIGTELRDEWITQKTVWLMRYQFSVGFFSPGKYEFIPYIIIYQDELPDELIAAIDEEALSFTYRFLNLPFKQKTGHLTVSKSVD</sequence>
<proteinExistence type="predicted"/>
<reference evidence="2" key="1">
    <citation type="journal article" date="2020" name="mSystems">
        <title>Genome- and Community-Level Interaction Insights into Carbon Utilization and Element Cycling Functions of Hydrothermarchaeota in Hydrothermal Sediment.</title>
        <authorList>
            <person name="Zhou Z."/>
            <person name="Liu Y."/>
            <person name="Xu W."/>
            <person name="Pan J."/>
            <person name="Luo Z.H."/>
            <person name="Li M."/>
        </authorList>
    </citation>
    <scope>NUCLEOTIDE SEQUENCE [LARGE SCALE GENOMIC DNA]</scope>
    <source>
        <strain evidence="2">HyVt-577</strain>
    </source>
</reference>
<organism evidence="2">
    <name type="scientific">Caldithrix abyssi</name>
    <dbReference type="NCBI Taxonomy" id="187145"/>
    <lineage>
        <taxon>Bacteria</taxon>
        <taxon>Pseudomonadati</taxon>
        <taxon>Calditrichota</taxon>
        <taxon>Calditrichia</taxon>
        <taxon>Calditrichales</taxon>
        <taxon>Calditrichaceae</taxon>
        <taxon>Caldithrix</taxon>
    </lineage>
</organism>
<comment type="caution">
    <text evidence="2">The sequence shown here is derived from an EMBL/GenBank/DDBJ whole genome shotgun (WGS) entry which is preliminary data.</text>
</comment>
<protein>
    <recommendedName>
        <fullName evidence="3">Carboxypeptidase regulatory-like domain-containing protein</fullName>
    </recommendedName>
</protein>
<dbReference type="EMBL" id="DRQG01000015">
    <property type="protein sequence ID" value="HGY54281.1"/>
    <property type="molecule type" value="Genomic_DNA"/>
</dbReference>
<accession>A0A7V4TXJ5</accession>
<evidence type="ECO:0000256" key="1">
    <source>
        <dbReference type="SAM" id="SignalP"/>
    </source>
</evidence>
<evidence type="ECO:0008006" key="3">
    <source>
        <dbReference type="Google" id="ProtNLM"/>
    </source>
</evidence>
<gene>
    <name evidence="2" type="ORF">ENK44_01140</name>
</gene>
<dbReference type="Proteomes" id="UP000885779">
    <property type="component" value="Unassembled WGS sequence"/>
</dbReference>
<feature type="chain" id="PRO_5031310668" description="Carboxypeptidase regulatory-like domain-containing protein" evidence="1">
    <location>
        <begin position="23"/>
        <end position="282"/>
    </location>
</feature>
<dbReference type="PROSITE" id="PS51257">
    <property type="entry name" value="PROKAR_LIPOPROTEIN"/>
    <property type="match status" value="1"/>
</dbReference>